<dbReference type="Proteomes" id="UP000199344">
    <property type="component" value="Unassembled WGS sequence"/>
</dbReference>
<dbReference type="EMBL" id="FNAH01000002">
    <property type="protein sequence ID" value="SDD77852.1"/>
    <property type="molecule type" value="Genomic_DNA"/>
</dbReference>
<dbReference type="RefSeq" id="WP_090521621.1">
    <property type="nucleotide sequence ID" value="NZ_FNAH01000002.1"/>
</dbReference>
<feature type="transmembrane region" description="Helical" evidence="1">
    <location>
        <begin position="12"/>
        <end position="33"/>
    </location>
</feature>
<evidence type="ECO:0000256" key="1">
    <source>
        <dbReference type="SAM" id="Phobius"/>
    </source>
</evidence>
<organism evidence="2 3">
    <name type="scientific">Paracoccus isoporae</name>
    <dbReference type="NCBI Taxonomy" id="591205"/>
    <lineage>
        <taxon>Bacteria</taxon>
        <taxon>Pseudomonadati</taxon>
        <taxon>Pseudomonadota</taxon>
        <taxon>Alphaproteobacteria</taxon>
        <taxon>Rhodobacterales</taxon>
        <taxon>Paracoccaceae</taxon>
        <taxon>Paracoccus</taxon>
    </lineage>
</organism>
<evidence type="ECO:0000313" key="2">
    <source>
        <dbReference type="EMBL" id="SDD77852.1"/>
    </source>
</evidence>
<dbReference type="OrthoDB" id="9996790at2"/>
<name>A0A1G6XIH6_9RHOB</name>
<protein>
    <submittedName>
        <fullName evidence="2">Uncharacterized protein</fullName>
    </submittedName>
</protein>
<feature type="transmembrane region" description="Helical" evidence="1">
    <location>
        <begin position="87"/>
        <end position="106"/>
    </location>
</feature>
<keyword evidence="1" id="KW-0812">Transmembrane</keyword>
<keyword evidence="1" id="KW-0472">Membrane</keyword>
<proteinExistence type="predicted"/>
<evidence type="ECO:0000313" key="3">
    <source>
        <dbReference type="Proteomes" id="UP000199344"/>
    </source>
</evidence>
<gene>
    <name evidence="2" type="ORF">SAMN05421538_102411</name>
</gene>
<reference evidence="2 3" key="1">
    <citation type="submission" date="2016-10" db="EMBL/GenBank/DDBJ databases">
        <authorList>
            <person name="de Groot N.N."/>
        </authorList>
    </citation>
    <scope>NUCLEOTIDE SEQUENCE [LARGE SCALE GENOMIC DNA]</scope>
    <source>
        <strain evidence="2 3">DSM 22220</strain>
    </source>
</reference>
<dbReference type="AlphaFoldDB" id="A0A1G6XIH6"/>
<keyword evidence="1" id="KW-1133">Transmembrane helix</keyword>
<accession>A0A1G6XIH6</accession>
<keyword evidence="3" id="KW-1185">Reference proteome</keyword>
<sequence>MTDNKLFRKLWIVAGLSALLVLVSFSLAIYNLAHVIAHSDGHSHEIGQLLGLAPDGLETPFGVYQSHLLMLPQPFSWALARLLHLETWLFALLLLPCAFILFSYGFERAIRDDEERAEEDSYL</sequence>